<feature type="compositionally biased region" description="Gly residues" evidence="6">
    <location>
        <begin position="1139"/>
        <end position="1148"/>
    </location>
</feature>
<sequence>MAAAPAGAARLYPRRLNKQLTRASPRAKLQRITELYHLAPTFLPHNDPQKISKHITHTLTPESGSSRRPRPQYLRDIVIAHGEVDKKRVQLELGGRRTTSLTSIEVNSPTNFYAAHIAHTDPKFDPLKSFFASYFHGQEPPLARRLRQVTDALHGTVAGGRAGPITVTEQGDKAKQWRDGLASARQALEEEERALAAAQEAQREEARRQEQLRQEEAEQFAKAFETVEPQRSSPPLDNSLRDTGYEDAGRDPPPTHISQLLLLSTMPPRPPPWSQGRQYGVVIDAGSSGSRVQVYSWVDPEIAKHDRKARGESVDVLSKVEKGVEEGDGWHLKVEPGISTFGSNPESVAGYLRPLIEFAASVIPADKLPSTPIYLLATAGMRLLPPEQQSAVLSSTCDYLRTFPFHLPDCGEQIRVISGEEEGLYGWVAVNYLMDGFDKHEHAAAGERRKHSSTYGFLDMGGASTQIAFEPSETEQIKHADNLVEVKLRLLSGKDVRHPVFVTTWLGFGTNQARNRYVNQTIQRHLHNTDAADLPGDAERLGSERPVVLVDDPCLPKSLMLSEARHTGYTARGTGDFAQCLKRQAPLLNKEVDCPDEPCLFNGVHVPPIDFSVNHFIGISEYWYSTQDVWGAALNGVYDYVEFEKHAIEYCGREWDDIVRDYKEGGGTWKTNVDLSRLEMQCFKAAWIINVLHEGIGIPRIIDRGGQGDGKNQAEKGISKAIDKNLLDEPPSFQSMNEVNDVAISWTLGKMVLEVSKGTTELPVSSPRPSTYANSYGAFRMGWTGHIPSWRGDVRTTIAAVKDSSVLPFCGIFVLLLAFWLFGLSPGASRRRKSFCGPLGRSSPRRSEFSLLSQDENAISSGDSSGSRTPPRGGRRKNGSTVVRVLSPLQHGAIRLSSFIRSFTRQASLSRSPSTSILPMSRVNNSSGGDIFRPRPIRSSKSTPFLRSAIVTANYSTSNGHWNDMPALNHPSDRIRPASAAQQQDPNAGAPFQRSTSGSALASYGPRTSSPPPMAVVISPSPNSRPTTPASARPVLTKLTPRSSSTREGSTDELRNVAASSGIATPSPLSAGPHASAVSDAVWESLATGGFSRERDSASPTPGVGAAHALAGAKLRASKSANSSQVSLAGPGGYFAHSGSGGPGGNGTGSARRQGGPAFSLTIQPPSANASSTSLGRQSAVSTPGPGE</sequence>
<feature type="compositionally biased region" description="Basic and acidic residues" evidence="6">
    <location>
        <begin position="201"/>
        <end position="216"/>
    </location>
</feature>
<dbReference type="GO" id="GO:0016020">
    <property type="term" value="C:membrane"/>
    <property type="evidence" value="ECO:0007669"/>
    <property type="project" value="TreeGrafter"/>
</dbReference>
<dbReference type="Proteomes" id="UP000321518">
    <property type="component" value="Unassembled WGS sequence"/>
</dbReference>
<name>A0A511K992_RHOTO</name>
<keyword evidence="2 5" id="KW-0378">Hydrolase</keyword>
<feature type="active site" description="Proton acceptor" evidence="3">
    <location>
        <position position="422"/>
    </location>
</feature>
<evidence type="ECO:0000256" key="2">
    <source>
        <dbReference type="ARBA" id="ARBA00022801"/>
    </source>
</evidence>
<dbReference type="GO" id="GO:0045134">
    <property type="term" value="F:UDP phosphatase activity"/>
    <property type="evidence" value="ECO:0007669"/>
    <property type="project" value="TreeGrafter"/>
</dbReference>
<dbReference type="CDD" id="cd24039">
    <property type="entry name" value="ASKHA_NBD_YND1-like"/>
    <property type="match status" value="1"/>
</dbReference>
<dbReference type="PROSITE" id="PS01238">
    <property type="entry name" value="GDA1_CD39_NTPASE"/>
    <property type="match status" value="1"/>
</dbReference>
<dbReference type="AlphaFoldDB" id="A0A511K992"/>
<dbReference type="PANTHER" id="PTHR11782">
    <property type="entry name" value="ADENOSINE/GUANOSINE DIPHOSPHATASE"/>
    <property type="match status" value="1"/>
</dbReference>
<feature type="compositionally biased region" description="Low complexity" evidence="6">
    <location>
        <begin position="860"/>
        <end position="872"/>
    </location>
</feature>
<comment type="similarity">
    <text evidence="1 5">Belongs to the GDA1/CD39 NTPase family.</text>
</comment>
<feature type="region of interest" description="Disordered" evidence="6">
    <location>
        <begin position="911"/>
        <end position="939"/>
    </location>
</feature>
<evidence type="ECO:0000256" key="1">
    <source>
        <dbReference type="ARBA" id="ARBA00009283"/>
    </source>
</evidence>
<evidence type="ECO:0000313" key="7">
    <source>
        <dbReference type="EMBL" id="GEM06920.1"/>
    </source>
</evidence>
<protein>
    <submittedName>
        <fullName evidence="7">Golgi apyrase</fullName>
    </submittedName>
</protein>
<dbReference type="GO" id="GO:0005524">
    <property type="term" value="F:ATP binding"/>
    <property type="evidence" value="ECO:0007669"/>
    <property type="project" value="UniProtKB-KW"/>
</dbReference>
<reference evidence="7 8" key="1">
    <citation type="submission" date="2019-07" db="EMBL/GenBank/DDBJ databases">
        <title>Rhodotorula toruloides NBRC10032 genome sequencing.</title>
        <authorList>
            <person name="Shida Y."/>
            <person name="Takaku H."/>
            <person name="Ogasawara W."/>
            <person name="Mori K."/>
        </authorList>
    </citation>
    <scope>NUCLEOTIDE SEQUENCE [LARGE SCALE GENOMIC DNA]</scope>
    <source>
        <strain evidence="7 8">NBRC10032</strain>
    </source>
</reference>
<dbReference type="GO" id="GO:0004382">
    <property type="term" value="F:GDP phosphatase activity"/>
    <property type="evidence" value="ECO:0007669"/>
    <property type="project" value="TreeGrafter"/>
</dbReference>
<feature type="region of interest" description="Disordered" evidence="6">
    <location>
        <begin position="1114"/>
        <end position="1188"/>
    </location>
</feature>
<dbReference type="EMBL" id="BJWK01000002">
    <property type="protein sequence ID" value="GEM06920.1"/>
    <property type="molecule type" value="Genomic_DNA"/>
</dbReference>
<feature type="compositionally biased region" description="Polar residues" evidence="6">
    <location>
        <begin position="1020"/>
        <end position="1030"/>
    </location>
</feature>
<dbReference type="GO" id="GO:0006256">
    <property type="term" value="P:UDP catabolic process"/>
    <property type="evidence" value="ECO:0007669"/>
    <property type="project" value="TreeGrafter"/>
</dbReference>
<dbReference type="Gene3D" id="3.30.420.150">
    <property type="entry name" value="Exopolyphosphatase. Domain 2"/>
    <property type="match status" value="1"/>
</dbReference>
<dbReference type="PANTHER" id="PTHR11782:SF121">
    <property type="entry name" value="NUCLEOSIDE-DIPHOSPHATASE MIG-23"/>
    <property type="match status" value="1"/>
</dbReference>
<feature type="region of interest" description="Disordered" evidence="6">
    <location>
        <begin position="956"/>
        <end position="1077"/>
    </location>
</feature>
<evidence type="ECO:0000313" key="8">
    <source>
        <dbReference type="Proteomes" id="UP000321518"/>
    </source>
</evidence>
<evidence type="ECO:0000256" key="5">
    <source>
        <dbReference type="RuleBase" id="RU003833"/>
    </source>
</evidence>
<dbReference type="OrthoDB" id="6372431at2759"/>
<evidence type="ECO:0000256" key="3">
    <source>
        <dbReference type="PIRSR" id="PIRSR600407-1"/>
    </source>
</evidence>
<keyword evidence="4" id="KW-0067">ATP-binding</keyword>
<feature type="region of interest" description="Disordered" evidence="6">
    <location>
        <begin position="856"/>
        <end position="880"/>
    </location>
</feature>
<dbReference type="GO" id="GO:0005794">
    <property type="term" value="C:Golgi apparatus"/>
    <property type="evidence" value="ECO:0007669"/>
    <property type="project" value="TreeGrafter"/>
</dbReference>
<feature type="region of interest" description="Disordered" evidence="6">
    <location>
        <begin position="192"/>
        <end position="252"/>
    </location>
</feature>
<feature type="compositionally biased region" description="Basic and acidic residues" evidence="6">
    <location>
        <begin position="239"/>
        <end position="250"/>
    </location>
</feature>
<evidence type="ECO:0000256" key="6">
    <source>
        <dbReference type="SAM" id="MobiDB-lite"/>
    </source>
</evidence>
<feature type="compositionally biased region" description="Polar residues" evidence="6">
    <location>
        <begin position="911"/>
        <end position="928"/>
    </location>
</feature>
<gene>
    <name evidence="7" type="ORF">Rt10032_c02g0937</name>
</gene>
<organism evidence="7 8">
    <name type="scientific">Rhodotorula toruloides</name>
    <name type="common">Yeast</name>
    <name type="synonym">Rhodosporidium toruloides</name>
    <dbReference type="NCBI Taxonomy" id="5286"/>
    <lineage>
        <taxon>Eukaryota</taxon>
        <taxon>Fungi</taxon>
        <taxon>Dikarya</taxon>
        <taxon>Basidiomycota</taxon>
        <taxon>Pucciniomycotina</taxon>
        <taxon>Microbotryomycetes</taxon>
        <taxon>Sporidiobolales</taxon>
        <taxon>Sporidiobolaceae</taxon>
        <taxon>Rhodotorula</taxon>
    </lineage>
</organism>
<feature type="compositionally biased region" description="Polar residues" evidence="6">
    <location>
        <begin position="1161"/>
        <end position="1182"/>
    </location>
</feature>
<proteinExistence type="inferred from homology"/>
<dbReference type="Gene3D" id="3.30.420.40">
    <property type="match status" value="1"/>
</dbReference>
<feature type="binding site" evidence="4">
    <location>
        <begin position="462"/>
        <end position="466"/>
    </location>
    <ligand>
        <name>ATP</name>
        <dbReference type="ChEBI" id="CHEBI:30616"/>
    </ligand>
</feature>
<dbReference type="Pfam" id="PF01150">
    <property type="entry name" value="GDA1_CD39"/>
    <property type="match status" value="1"/>
</dbReference>
<dbReference type="GO" id="GO:0046036">
    <property type="term" value="P:CTP metabolic process"/>
    <property type="evidence" value="ECO:0007669"/>
    <property type="project" value="TreeGrafter"/>
</dbReference>
<comment type="caution">
    <text evidence="7">The sequence shown here is derived from an EMBL/GenBank/DDBJ whole genome shotgun (WGS) entry which is preliminary data.</text>
</comment>
<dbReference type="InterPro" id="IPR000407">
    <property type="entry name" value="GDA1_CD39_NTPase"/>
</dbReference>
<accession>A0A511K992</accession>
<keyword evidence="4" id="KW-0547">Nucleotide-binding</keyword>
<dbReference type="GO" id="GO:0017111">
    <property type="term" value="F:ribonucleoside triphosphate phosphatase activity"/>
    <property type="evidence" value="ECO:0007669"/>
    <property type="project" value="TreeGrafter"/>
</dbReference>
<feature type="compositionally biased region" description="Polar residues" evidence="6">
    <location>
        <begin position="1058"/>
        <end position="1068"/>
    </location>
</feature>
<evidence type="ECO:0000256" key="4">
    <source>
        <dbReference type="PIRSR" id="PIRSR600407-2"/>
    </source>
</evidence>